<sequence length="141" mass="15777">MSQFLETVTQLLLMCGSAAYNIIIELLGMGIESIKAYAAATTYETTLIKLQQFAKQYPDAAHMISGAFVLNLAWKFLTRRARAIQNGARRKVNSVKRGVTRIGDSAPSLPQAAGHTPRLPVQRYDVIDAEYEEYDDEDYED</sequence>
<dbReference type="AlphaFoldDB" id="A0AA41X6A8"/>
<name>A0AA41X6A8_9BACI</name>
<dbReference type="EMBL" id="JANCLT010000007">
    <property type="protein sequence ID" value="MCP8969741.1"/>
    <property type="molecule type" value="Genomic_DNA"/>
</dbReference>
<evidence type="ECO:0000313" key="1">
    <source>
        <dbReference type="EMBL" id="MCP8969741.1"/>
    </source>
</evidence>
<reference evidence="1" key="1">
    <citation type="submission" date="2022-07" db="EMBL/GenBank/DDBJ databases">
        <authorList>
            <person name="Li W.-J."/>
            <person name="Deng Q.-Q."/>
        </authorList>
    </citation>
    <scope>NUCLEOTIDE SEQUENCE</scope>
    <source>
        <strain evidence="1">SYSU M60031</strain>
    </source>
</reference>
<protein>
    <submittedName>
        <fullName evidence="1">Uncharacterized protein</fullName>
    </submittedName>
</protein>
<accession>A0AA41X6A8</accession>
<evidence type="ECO:0000313" key="2">
    <source>
        <dbReference type="Proteomes" id="UP001156102"/>
    </source>
</evidence>
<gene>
    <name evidence="1" type="ORF">NK662_14515</name>
</gene>
<proteinExistence type="predicted"/>
<comment type="caution">
    <text evidence="1">The sequence shown here is derived from an EMBL/GenBank/DDBJ whole genome shotgun (WGS) entry which is preliminary data.</text>
</comment>
<dbReference type="RefSeq" id="WP_254759662.1">
    <property type="nucleotide sequence ID" value="NZ_JANCLT010000007.1"/>
</dbReference>
<keyword evidence="2" id="KW-1185">Reference proteome</keyword>
<dbReference type="Proteomes" id="UP001156102">
    <property type="component" value="Unassembled WGS sequence"/>
</dbReference>
<organism evidence="1 2">
    <name type="scientific">Ectobacillus ponti</name>
    <dbReference type="NCBI Taxonomy" id="2961894"/>
    <lineage>
        <taxon>Bacteria</taxon>
        <taxon>Bacillati</taxon>
        <taxon>Bacillota</taxon>
        <taxon>Bacilli</taxon>
        <taxon>Bacillales</taxon>
        <taxon>Bacillaceae</taxon>
        <taxon>Ectobacillus</taxon>
    </lineage>
</organism>